<keyword evidence="1" id="KW-0175">Coiled coil</keyword>
<feature type="coiled-coil region" evidence="1">
    <location>
        <begin position="193"/>
        <end position="220"/>
    </location>
</feature>
<reference evidence="3 4" key="1">
    <citation type="submission" date="2024-01" db="EMBL/GenBank/DDBJ databases">
        <title>The complete chloroplast genome sequence of Lithospermum erythrorhizon: insights into the phylogenetic relationship among Boraginaceae species and the maternal lineages of purple gromwells.</title>
        <authorList>
            <person name="Okada T."/>
            <person name="Watanabe K."/>
        </authorList>
    </citation>
    <scope>NUCLEOTIDE SEQUENCE [LARGE SCALE GENOMIC DNA]</scope>
</reference>
<feature type="region of interest" description="Disordered" evidence="2">
    <location>
        <begin position="1"/>
        <end position="76"/>
    </location>
</feature>
<dbReference type="AlphaFoldDB" id="A0AAV3PN88"/>
<accession>A0AAV3PN88</accession>
<feature type="compositionally biased region" description="Basic and acidic residues" evidence="2">
    <location>
        <begin position="1"/>
        <end position="14"/>
    </location>
</feature>
<evidence type="ECO:0000256" key="2">
    <source>
        <dbReference type="SAM" id="MobiDB-lite"/>
    </source>
</evidence>
<evidence type="ECO:0000313" key="4">
    <source>
        <dbReference type="Proteomes" id="UP001454036"/>
    </source>
</evidence>
<comment type="caution">
    <text evidence="3">The sequence shown here is derived from an EMBL/GenBank/DDBJ whole genome shotgun (WGS) entry which is preliminary data.</text>
</comment>
<evidence type="ECO:0000256" key="1">
    <source>
        <dbReference type="SAM" id="Coils"/>
    </source>
</evidence>
<feature type="compositionally biased region" description="Low complexity" evidence="2">
    <location>
        <begin position="47"/>
        <end position="62"/>
    </location>
</feature>
<feature type="compositionally biased region" description="Low complexity" evidence="2">
    <location>
        <begin position="21"/>
        <end position="30"/>
    </location>
</feature>
<proteinExistence type="predicted"/>
<dbReference type="Proteomes" id="UP001454036">
    <property type="component" value="Unassembled WGS sequence"/>
</dbReference>
<protein>
    <submittedName>
        <fullName evidence="3">Uncharacterized protein</fullName>
    </submittedName>
</protein>
<gene>
    <name evidence="3" type="ORF">LIER_10352</name>
</gene>
<dbReference type="EMBL" id="BAABME010001835">
    <property type="protein sequence ID" value="GAA0151683.1"/>
    <property type="molecule type" value="Genomic_DNA"/>
</dbReference>
<dbReference type="PANTHER" id="PTHR36765">
    <property type="entry name" value="EXPRESSED PROTEIN"/>
    <property type="match status" value="1"/>
</dbReference>
<dbReference type="PANTHER" id="PTHR36765:SF1">
    <property type="entry name" value="EXPRESSED PROTEIN"/>
    <property type="match status" value="1"/>
</dbReference>
<sequence length="239" mass="26692">MVSEKQRQTGSEEHRRRRMGGDTTSSSSSSGEEDGDCKWKEAINSVATTTTTYTGSNANATAPTCSDNNDDKHKPKKLTHYQIQAQKLLDGIVESSIEIVRTDEHVSHEDSKMDEGGIRLFKRAPPGIKFDHVDELQGPTKKPRILRGPEIDEKSKKVVHLQYNAEFRRKLESVVVDGLTIIAAASDASQKARDKVEAKHEAAKAAAKREEERVAALKKIRGERWLPSMAKEMQNKSQR</sequence>
<name>A0AAV3PN88_LITER</name>
<evidence type="ECO:0000313" key="3">
    <source>
        <dbReference type="EMBL" id="GAA0151683.1"/>
    </source>
</evidence>
<keyword evidence="4" id="KW-1185">Reference proteome</keyword>
<organism evidence="3 4">
    <name type="scientific">Lithospermum erythrorhizon</name>
    <name type="common">Purple gromwell</name>
    <name type="synonym">Lithospermum officinale var. erythrorhizon</name>
    <dbReference type="NCBI Taxonomy" id="34254"/>
    <lineage>
        <taxon>Eukaryota</taxon>
        <taxon>Viridiplantae</taxon>
        <taxon>Streptophyta</taxon>
        <taxon>Embryophyta</taxon>
        <taxon>Tracheophyta</taxon>
        <taxon>Spermatophyta</taxon>
        <taxon>Magnoliopsida</taxon>
        <taxon>eudicotyledons</taxon>
        <taxon>Gunneridae</taxon>
        <taxon>Pentapetalae</taxon>
        <taxon>asterids</taxon>
        <taxon>lamiids</taxon>
        <taxon>Boraginales</taxon>
        <taxon>Boraginaceae</taxon>
        <taxon>Boraginoideae</taxon>
        <taxon>Lithospermeae</taxon>
        <taxon>Lithospermum</taxon>
    </lineage>
</organism>